<keyword evidence="6 9" id="KW-1133">Transmembrane helix</keyword>
<keyword evidence="2 8" id="KW-0813">Transport</keyword>
<feature type="transmembrane region" description="Helical" evidence="9">
    <location>
        <begin position="107"/>
        <end position="134"/>
    </location>
</feature>
<evidence type="ECO:0000256" key="3">
    <source>
        <dbReference type="ARBA" id="ARBA00022475"/>
    </source>
</evidence>
<evidence type="ECO:0000256" key="5">
    <source>
        <dbReference type="ARBA" id="ARBA00022927"/>
    </source>
</evidence>
<evidence type="ECO:0000256" key="2">
    <source>
        <dbReference type="ARBA" id="ARBA00022448"/>
    </source>
</evidence>
<feature type="transmembrane region" description="Helical" evidence="9">
    <location>
        <begin position="154"/>
        <end position="175"/>
    </location>
</feature>
<evidence type="ECO:0000256" key="1">
    <source>
        <dbReference type="ARBA" id="ARBA00004651"/>
    </source>
</evidence>
<keyword evidence="4 9" id="KW-0812">Transmembrane</keyword>
<dbReference type="GO" id="GO:0017038">
    <property type="term" value="P:protein import"/>
    <property type="evidence" value="ECO:0007669"/>
    <property type="project" value="TreeGrafter"/>
</dbReference>
<feature type="transmembrane region" description="Helical" evidence="9">
    <location>
        <begin position="12"/>
        <end position="28"/>
    </location>
</feature>
<evidence type="ECO:0000256" key="8">
    <source>
        <dbReference type="RuleBase" id="RU004057"/>
    </source>
</evidence>
<evidence type="ECO:0000256" key="6">
    <source>
        <dbReference type="ARBA" id="ARBA00022989"/>
    </source>
</evidence>
<dbReference type="InterPro" id="IPR050790">
    <property type="entry name" value="ExbB/TolQ_transport"/>
</dbReference>
<gene>
    <name evidence="11" type="ORF">ENJ10_14710</name>
</gene>
<comment type="subcellular location">
    <subcellularLocation>
        <location evidence="1">Cell membrane</location>
        <topology evidence="1">Multi-pass membrane protein</topology>
    </subcellularLocation>
    <subcellularLocation>
        <location evidence="8">Membrane</location>
        <topology evidence="8">Multi-pass membrane protein</topology>
    </subcellularLocation>
</comment>
<dbReference type="PANTHER" id="PTHR30625:SF15">
    <property type="entry name" value="BIOPOLYMER TRANSPORT PROTEIN EXBB"/>
    <property type="match status" value="1"/>
</dbReference>
<evidence type="ECO:0000256" key="4">
    <source>
        <dbReference type="ARBA" id="ARBA00022692"/>
    </source>
</evidence>
<keyword evidence="7 9" id="KW-0472">Membrane</keyword>
<evidence type="ECO:0000256" key="7">
    <source>
        <dbReference type="ARBA" id="ARBA00023136"/>
    </source>
</evidence>
<name>A0A7V1M2A3_CALAY</name>
<dbReference type="GO" id="GO:0005886">
    <property type="term" value="C:plasma membrane"/>
    <property type="evidence" value="ECO:0007669"/>
    <property type="project" value="UniProtKB-SubCell"/>
</dbReference>
<dbReference type="Pfam" id="PF01618">
    <property type="entry name" value="MotA_ExbB"/>
    <property type="match status" value="1"/>
</dbReference>
<comment type="similarity">
    <text evidence="8">Belongs to the exbB/tolQ family.</text>
</comment>
<dbReference type="AlphaFoldDB" id="A0A7V1M2A3"/>
<evidence type="ECO:0000259" key="10">
    <source>
        <dbReference type="Pfam" id="PF01618"/>
    </source>
</evidence>
<dbReference type="EMBL" id="DRLD01000418">
    <property type="protein sequence ID" value="HED11939.1"/>
    <property type="molecule type" value="Genomic_DNA"/>
</dbReference>
<keyword evidence="5 8" id="KW-0653">Protein transport</keyword>
<sequence length="210" mass="23158">MMEFFEQGGIMMYPLLLSSIIALIYIIERGLALRRRNILVPEIISVVDNLKSERDLELASSICSKYEGPLSNLVSVTLENAQLPREELREVLQDQGRQDIRDLQKGLNILETIAAIAPLMGLLGTVLGMVNVFAVIQDQGVGQTSALSGGISQALLTTVTGLFIGIPVLVAYNYFSSKSEDLILDIEKYANNLILKIDRIRKTESSSTEE</sequence>
<comment type="caution">
    <text evidence="11">The sequence shown here is derived from an EMBL/GenBank/DDBJ whole genome shotgun (WGS) entry which is preliminary data.</text>
</comment>
<evidence type="ECO:0000313" key="11">
    <source>
        <dbReference type="EMBL" id="HED11939.1"/>
    </source>
</evidence>
<evidence type="ECO:0000256" key="9">
    <source>
        <dbReference type="SAM" id="Phobius"/>
    </source>
</evidence>
<dbReference type="Proteomes" id="UP000886005">
    <property type="component" value="Unassembled WGS sequence"/>
</dbReference>
<reference evidence="11" key="1">
    <citation type="journal article" date="2020" name="mSystems">
        <title>Genome- and Community-Level Interaction Insights into Carbon Utilization and Element Cycling Functions of Hydrothermarchaeota in Hydrothermal Sediment.</title>
        <authorList>
            <person name="Zhou Z."/>
            <person name="Liu Y."/>
            <person name="Xu W."/>
            <person name="Pan J."/>
            <person name="Luo Z.H."/>
            <person name="Li M."/>
        </authorList>
    </citation>
    <scope>NUCLEOTIDE SEQUENCE [LARGE SCALE GENOMIC DNA]</scope>
    <source>
        <strain evidence="11">HyVt-456</strain>
    </source>
</reference>
<proteinExistence type="inferred from homology"/>
<organism evidence="11">
    <name type="scientific">Caldithrix abyssi</name>
    <dbReference type="NCBI Taxonomy" id="187145"/>
    <lineage>
        <taxon>Bacteria</taxon>
        <taxon>Pseudomonadati</taxon>
        <taxon>Calditrichota</taxon>
        <taxon>Calditrichia</taxon>
        <taxon>Calditrichales</taxon>
        <taxon>Calditrichaceae</taxon>
        <taxon>Caldithrix</taxon>
    </lineage>
</organism>
<feature type="domain" description="MotA/TolQ/ExbB proton channel" evidence="10">
    <location>
        <begin position="74"/>
        <end position="187"/>
    </location>
</feature>
<keyword evidence="3" id="KW-1003">Cell membrane</keyword>
<dbReference type="InterPro" id="IPR002898">
    <property type="entry name" value="MotA_ExbB_proton_chnl"/>
</dbReference>
<dbReference type="PANTHER" id="PTHR30625">
    <property type="entry name" value="PROTEIN TOLQ"/>
    <property type="match status" value="1"/>
</dbReference>
<accession>A0A7V1M2A3</accession>
<protein>
    <submittedName>
        <fullName evidence="11">MotA/TolQ/ExbB proton channel family protein</fullName>
    </submittedName>
</protein>